<protein>
    <submittedName>
        <fullName evidence="2">Uncharacterized protein</fullName>
    </submittedName>
</protein>
<name>A0A6C0IGD5_9ZZZZ</name>
<organism evidence="2">
    <name type="scientific">viral metagenome</name>
    <dbReference type="NCBI Taxonomy" id="1070528"/>
    <lineage>
        <taxon>unclassified sequences</taxon>
        <taxon>metagenomes</taxon>
        <taxon>organismal metagenomes</taxon>
    </lineage>
</organism>
<accession>A0A6C0IGD5</accession>
<dbReference type="EMBL" id="MN740182">
    <property type="protein sequence ID" value="QHT92258.1"/>
    <property type="molecule type" value="Genomic_DNA"/>
</dbReference>
<proteinExistence type="predicted"/>
<evidence type="ECO:0000256" key="1">
    <source>
        <dbReference type="SAM" id="Phobius"/>
    </source>
</evidence>
<keyword evidence="1" id="KW-0472">Membrane</keyword>
<feature type="transmembrane region" description="Helical" evidence="1">
    <location>
        <begin position="76"/>
        <end position="96"/>
    </location>
</feature>
<feature type="transmembrane region" description="Helical" evidence="1">
    <location>
        <begin position="147"/>
        <end position="165"/>
    </location>
</feature>
<feature type="transmembrane region" description="Helical" evidence="1">
    <location>
        <begin position="52"/>
        <end position="70"/>
    </location>
</feature>
<reference evidence="2" key="1">
    <citation type="journal article" date="2020" name="Nature">
        <title>Giant virus diversity and host interactions through global metagenomics.</title>
        <authorList>
            <person name="Schulz F."/>
            <person name="Roux S."/>
            <person name="Paez-Espino D."/>
            <person name="Jungbluth S."/>
            <person name="Walsh D.A."/>
            <person name="Denef V.J."/>
            <person name="McMahon K.D."/>
            <person name="Konstantinidis K.T."/>
            <person name="Eloe-Fadrosh E.A."/>
            <person name="Kyrpides N.C."/>
            <person name="Woyke T."/>
        </authorList>
    </citation>
    <scope>NUCLEOTIDE SEQUENCE</scope>
    <source>
        <strain evidence="2">GVMAG-M-3300023184-88</strain>
    </source>
</reference>
<dbReference type="AlphaFoldDB" id="A0A6C0IGD5"/>
<feature type="transmembrane region" description="Helical" evidence="1">
    <location>
        <begin position="20"/>
        <end position="40"/>
    </location>
</feature>
<sequence length="190" mass="21996">MSALFQSIETSPFFSKTFDSTTALTSLYLWLLVGFLSTMISCDFKKWMESNIVFRHIIGLIAFFFLFTVIDKDNRTSLGLTCLKTFFVYGVFLFMVKSKWYFSLPVLGLLVVDQGIKVHLEHAKQNESKQGASKDSSIPLYERIRNILNIVIIAIIIIGFFMYAIRQKEEFGASFSWMKLLLHYGCRRTF</sequence>
<keyword evidence="1" id="KW-1133">Transmembrane helix</keyword>
<keyword evidence="1" id="KW-0812">Transmembrane</keyword>
<evidence type="ECO:0000313" key="2">
    <source>
        <dbReference type="EMBL" id="QHT92258.1"/>
    </source>
</evidence>